<dbReference type="Bgee" id="ENSMUSG00000030495">
    <property type="expression patterns" value="Expressed in lumbar subsegment of spinal cord and 138 other cell types or tissues"/>
</dbReference>
<reference evidence="2 4" key="2">
    <citation type="journal article" date="2011" name="PLoS Biol.">
        <title>Modernizing reference genome assemblies.</title>
        <authorList>
            <person name="Church D.M."/>
            <person name="Schneider V.A."/>
            <person name="Graves T."/>
            <person name="Auger K."/>
            <person name="Cunningham F."/>
            <person name="Bouk N."/>
            <person name="Chen H.C."/>
            <person name="Agarwala R."/>
            <person name="McLaren W.M."/>
            <person name="Ritchie G.R."/>
            <person name="Albracht D."/>
            <person name="Kremitzki M."/>
            <person name="Rock S."/>
            <person name="Kotkiewicz H."/>
            <person name="Kremitzki C."/>
            <person name="Wollam A."/>
            <person name="Trani L."/>
            <person name="Fulton L."/>
            <person name="Fulton R."/>
            <person name="Matthews L."/>
            <person name="Whitehead S."/>
            <person name="Chow W."/>
            <person name="Torrance J."/>
            <person name="Dunn M."/>
            <person name="Harden G."/>
            <person name="Threadgold G."/>
            <person name="Wood J."/>
            <person name="Collins J."/>
            <person name="Heath P."/>
            <person name="Griffiths G."/>
            <person name="Pelan S."/>
            <person name="Grafham D."/>
            <person name="Eichler E.E."/>
            <person name="Weinstock G."/>
            <person name="Mardis E.R."/>
            <person name="Wilson R.K."/>
            <person name="Howe K."/>
            <person name="Flicek P."/>
            <person name="Hubbard T."/>
        </authorList>
    </citation>
    <scope>NUCLEOTIDE SEQUENCE [LARGE SCALE GENOMIC DNA]</scope>
    <source>
        <strain evidence="2 4">C57BL/6J</strain>
    </source>
</reference>
<accession>E9Q1V6</accession>
<protein>
    <submittedName>
        <fullName evidence="2">Solute carrier family 7 (cationic amino acid transporter, y+ system), member 10</fullName>
    </submittedName>
</protein>
<keyword evidence="5 6" id="KW-1267">Proteomics identification</keyword>
<evidence type="ECO:0007829" key="5">
    <source>
        <dbReference type="PeptideAtlas" id="E9Q1V6"/>
    </source>
</evidence>
<dbReference type="AlphaFoldDB" id="E9Q1V6"/>
<reference evidence="2" key="3">
    <citation type="submission" date="2025-08" db="UniProtKB">
        <authorList>
            <consortium name="Ensembl"/>
        </authorList>
    </citation>
    <scope>IDENTIFICATION</scope>
    <source>
        <strain evidence="2">C57BL/6J</strain>
    </source>
</reference>
<dbReference type="ExpressionAtlas" id="E9Q1V6">
    <property type="expression patterns" value="baseline and differential"/>
</dbReference>
<organism evidence="2 4">
    <name type="scientific">Mus musculus</name>
    <name type="common">Mouse</name>
    <dbReference type="NCBI Taxonomy" id="10090"/>
    <lineage>
        <taxon>Eukaryota</taxon>
        <taxon>Metazoa</taxon>
        <taxon>Chordata</taxon>
        <taxon>Craniata</taxon>
        <taxon>Vertebrata</taxon>
        <taxon>Euteleostomi</taxon>
        <taxon>Mammalia</taxon>
        <taxon>Eutheria</taxon>
        <taxon>Euarchontoglires</taxon>
        <taxon>Glires</taxon>
        <taxon>Rodentia</taxon>
        <taxon>Myomorpha</taxon>
        <taxon>Muroidea</taxon>
        <taxon>Muridae</taxon>
        <taxon>Murinae</taxon>
        <taxon>Mus</taxon>
        <taxon>Mus</taxon>
    </lineage>
</organism>
<name>E9Q1V6_MOUSE</name>
<dbReference type="Ensembl" id="ENSMUST00000167441.2">
    <property type="protein sequence ID" value="ENSMUSP00000129954.2"/>
    <property type="gene ID" value="ENSMUSG00000030495.13"/>
</dbReference>
<dbReference type="Antibodypedia" id="47948">
    <property type="antibodies" value="110 antibodies from 20 providers"/>
</dbReference>
<dbReference type="AGR" id="MGI:1858261"/>
<dbReference type="VEuPathDB" id="HostDB:ENSMUSG00000030495"/>
<gene>
    <name evidence="2 3" type="primary">Slc7a10</name>
</gene>
<feature type="region of interest" description="Disordered" evidence="1">
    <location>
        <begin position="1"/>
        <end position="40"/>
    </location>
</feature>
<evidence type="ECO:0007829" key="6">
    <source>
        <dbReference type="ProteomicsDB" id="E9Q1V6"/>
    </source>
</evidence>
<dbReference type="jPOST" id="E9Q1V6"/>
<dbReference type="Proteomes" id="UP000000589">
    <property type="component" value="Chromosome 7"/>
</dbReference>
<dbReference type="MGI" id="MGI:1858261">
    <property type="gene designation" value="Slc7a10"/>
</dbReference>
<evidence type="ECO:0000313" key="4">
    <source>
        <dbReference type="Proteomes" id="UP000000589"/>
    </source>
</evidence>
<reference evidence="2" key="4">
    <citation type="submission" date="2025-09" db="UniProtKB">
        <authorList>
            <consortium name="Ensembl"/>
        </authorList>
    </citation>
    <scope>IDENTIFICATION</scope>
    <source>
        <strain evidence="2">C57BL/6J</strain>
    </source>
</reference>
<dbReference type="GeneTree" id="ENSGT00940000156469"/>
<feature type="compositionally biased region" description="Pro residues" evidence="1">
    <location>
        <begin position="21"/>
        <end position="33"/>
    </location>
</feature>
<dbReference type="HOGENOM" id="CLU_2739314_0_0_1"/>
<keyword evidence="4" id="KW-1185">Reference proteome</keyword>
<evidence type="ECO:0000313" key="2">
    <source>
        <dbReference type="Ensembl" id="ENSMUSP00000129954.2"/>
    </source>
</evidence>
<reference evidence="2 4" key="1">
    <citation type="journal article" date="2009" name="PLoS Biol.">
        <title>Lineage-specific biology revealed by a finished genome assembly of the mouse.</title>
        <authorList>
            <consortium name="Mouse Genome Sequencing Consortium"/>
            <person name="Church D.M."/>
            <person name="Goodstadt L."/>
            <person name="Hillier L.W."/>
            <person name="Zody M.C."/>
            <person name="Goldstein S."/>
            <person name="She X."/>
            <person name="Bult C.J."/>
            <person name="Agarwala R."/>
            <person name="Cherry J.L."/>
            <person name="DiCuccio M."/>
            <person name="Hlavina W."/>
            <person name="Kapustin Y."/>
            <person name="Meric P."/>
            <person name="Maglott D."/>
            <person name="Birtle Z."/>
            <person name="Marques A.C."/>
            <person name="Graves T."/>
            <person name="Zhou S."/>
            <person name="Teague B."/>
            <person name="Potamousis K."/>
            <person name="Churas C."/>
            <person name="Place M."/>
            <person name="Herschleb J."/>
            <person name="Runnheim R."/>
            <person name="Forrest D."/>
            <person name="Amos-Landgraf J."/>
            <person name="Schwartz D.C."/>
            <person name="Cheng Z."/>
            <person name="Lindblad-Toh K."/>
            <person name="Eichler E.E."/>
            <person name="Ponting C.P."/>
        </authorList>
    </citation>
    <scope>NUCLEOTIDE SEQUENCE [LARGE SCALE GENOMIC DNA]</scope>
    <source>
        <strain evidence="2 4">C57BL/6J</strain>
    </source>
</reference>
<evidence type="ECO:0000256" key="1">
    <source>
        <dbReference type="SAM" id="MobiDB-lite"/>
    </source>
</evidence>
<sequence>MRRDSDMASHIQQPGGHGNPGPAPSPSPGPGPGPGASERVALKKEIGLVSACTIIIDSYCSGVLSSSCTPPAWLSSP</sequence>
<dbReference type="ProteomicsDB" id="312812"/>
<evidence type="ECO:0000313" key="3">
    <source>
        <dbReference type="MGI" id="MGI:1858261"/>
    </source>
</evidence>
<proteinExistence type="evidence at protein level"/>